<feature type="domain" description="ABC transporter" evidence="6">
    <location>
        <begin position="3"/>
        <end position="233"/>
    </location>
</feature>
<evidence type="ECO:0000313" key="8">
    <source>
        <dbReference type="Proteomes" id="UP000027604"/>
    </source>
</evidence>
<evidence type="ECO:0000256" key="4">
    <source>
        <dbReference type="ARBA" id="ARBA00022840"/>
    </source>
</evidence>
<dbReference type="PANTHER" id="PTHR43875">
    <property type="entry name" value="MALTODEXTRIN IMPORT ATP-BINDING PROTEIN MSMX"/>
    <property type="match status" value="1"/>
</dbReference>
<dbReference type="HOGENOM" id="CLU_000604_1_1_4"/>
<keyword evidence="4" id="KW-0067">ATP-binding</keyword>
<dbReference type="EMBL" id="HG322949">
    <property type="protein sequence ID" value="CDG83580.1"/>
    <property type="molecule type" value="Genomic_DNA"/>
</dbReference>
<evidence type="ECO:0000259" key="6">
    <source>
        <dbReference type="PROSITE" id="PS50893"/>
    </source>
</evidence>
<organism evidence="7 8">
    <name type="scientific">Janthinobacterium agaricidamnosum NBRC 102515 = DSM 9628</name>
    <dbReference type="NCBI Taxonomy" id="1349767"/>
    <lineage>
        <taxon>Bacteria</taxon>
        <taxon>Pseudomonadati</taxon>
        <taxon>Pseudomonadota</taxon>
        <taxon>Betaproteobacteria</taxon>
        <taxon>Burkholderiales</taxon>
        <taxon>Oxalobacteraceae</taxon>
        <taxon>Janthinobacterium</taxon>
    </lineage>
</organism>
<dbReference type="CDD" id="cd03259">
    <property type="entry name" value="ABC_Carb_Solutes_like"/>
    <property type="match status" value="1"/>
</dbReference>
<keyword evidence="8" id="KW-1185">Reference proteome</keyword>
<reference evidence="7 8" key="1">
    <citation type="journal article" date="2015" name="Genome Announc.">
        <title>Genome Sequence of Mushroom Soft-Rot Pathogen Janthinobacterium agaricidamnosum.</title>
        <authorList>
            <person name="Graupner K."/>
            <person name="Lackner G."/>
            <person name="Hertweck C."/>
        </authorList>
    </citation>
    <scope>NUCLEOTIDE SEQUENCE [LARGE SCALE GENOMIC DNA]</scope>
    <source>
        <strain evidence="8">NBRC 102515 / DSM 9628</strain>
    </source>
</reference>
<keyword evidence="1" id="KW-0813">Transport</keyword>
<dbReference type="SUPFAM" id="SSF50331">
    <property type="entry name" value="MOP-like"/>
    <property type="match status" value="1"/>
</dbReference>
<gene>
    <name evidence="7" type="ORF">GJA_2954</name>
</gene>
<dbReference type="Gene3D" id="2.40.50.140">
    <property type="entry name" value="Nucleic acid-binding proteins"/>
    <property type="match status" value="1"/>
</dbReference>
<dbReference type="GO" id="GO:0055052">
    <property type="term" value="C:ATP-binding cassette (ABC) transporter complex, substrate-binding subunit-containing"/>
    <property type="evidence" value="ECO:0007669"/>
    <property type="project" value="TreeGrafter"/>
</dbReference>
<dbReference type="AlphaFoldDB" id="W0V7L3"/>
<evidence type="ECO:0000256" key="2">
    <source>
        <dbReference type="ARBA" id="ARBA00022475"/>
    </source>
</evidence>
<dbReference type="GO" id="GO:0015408">
    <property type="term" value="F:ABC-type ferric iron transporter activity"/>
    <property type="evidence" value="ECO:0007669"/>
    <property type="project" value="InterPro"/>
</dbReference>
<dbReference type="Pfam" id="PF17912">
    <property type="entry name" value="OB_MalK"/>
    <property type="match status" value="1"/>
</dbReference>
<dbReference type="GO" id="GO:0005524">
    <property type="term" value="F:ATP binding"/>
    <property type="evidence" value="ECO:0007669"/>
    <property type="project" value="UniProtKB-KW"/>
</dbReference>
<dbReference type="PATRIC" id="fig|1349767.4.peg.4664"/>
<dbReference type="Gene3D" id="3.40.50.300">
    <property type="entry name" value="P-loop containing nucleotide triphosphate hydrolases"/>
    <property type="match status" value="1"/>
</dbReference>
<dbReference type="InterPro" id="IPR015853">
    <property type="entry name" value="ABC_transpr_FbpC"/>
</dbReference>
<dbReference type="SUPFAM" id="SSF52540">
    <property type="entry name" value="P-loop containing nucleoside triphosphate hydrolases"/>
    <property type="match status" value="1"/>
</dbReference>
<dbReference type="InterPro" id="IPR027417">
    <property type="entry name" value="P-loop_NTPase"/>
</dbReference>
<dbReference type="Proteomes" id="UP000027604">
    <property type="component" value="Chromosome I"/>
</dbReference>
<keyword evidence="2" id="KW-1003">Cell membrane</keyword>
<dbReference type="InterPro" id="IPR047641">
    <property type="entry name" value="ABC_transpr_MalK/UgpC-like"/>
</dbReference>
<protein>
    <submittedName>
        <fullName evidence="7">ABC transporter family protein</fullName>
    </submittedName>
</protein>
<dbReference type="eggNOG" id="COG3839">
    <property type="taxonomic scope" value="Bacteria"/>
</dbReference>
<evidence type="ECO:0000256" key="1">
    <source>
        <dbReference type="ARBA" id="ARBA00022448"/>
    </source>
</evidence>
<evidence type="ECO:0000313" key="7">
    <source>
        <dbReference type="EMBL" id="CDG83580.1"/>
    </source>
</evidence>
<accession>W0V7L3</accession>
<dbReference type="PANTHER" id="PTHR43875:SF1">
    <property type="entry name" value="OSMOPROTECTIVE COMPOUNDS UPTAKE ATP-BINDING PROTEIN GGTA"/>
    <property type="match status" value="1"/>
</dbReference>
<dbReference type="InterPro" id="IPR003593">
    <property type="entry name" value="AAA+_ATPase"/>
</dbReference>
<dbReference type="Pfam" id="PF00005">
    <property type="entry name" value="ABC_tran"/>
    <property type="match status" value="1"/>
</dbReference>
<dbReference type="RefSeq" id="WP_038493142.1">
    <property type="nucleotide sequence ID" value="NZ_BCTH01000058.1"/>
</dbReference>
<dbReference type="PROSITE" id="PS50893">
    <property type="entry name" value="ABC_TRANSPORTER_2"/>
    <property type="match status" value="1"/>
</dbReference>
<evidence type="ECO:0000256" key="3">
    <source>
        <dbReference type="ARBA" id="ARBA00022741"/>
    </source>
</evidence>
<dbReference type="STRING" id="1349767.GJA_2954"/>
<name>W0V7L3_9BURK</name>
<sequence>MQLVLDNISKKYGAEYHLYPMSLQLVPGAINVLLGTTKAGKTTLMRVMAGLDKPSAGKVLVDGVDVTGMSVSKRNLAMVYQQFINYPAFTVFDNIASPLRLRKVPEAQIRMRVLDLAERLHITPYLQRTPGELSGGQQQRTALGRALIKDAELLLLDEPLVNLDYKLREELRRELSELFSDGKTTVVYATTEPLEALQLGGHVSVLHEGRLLQQGRTLEVFNAPNSIQVARTFSDPPINLMPGKLDAEGLVRLGADLRIQLNPAQRQAASQHAEVILGLRAHSLHLAPLSAGAIAIGTVVDLAEISGSETYVHAHRGTIALVAQLNGVNNMEIGSSCSMYCQPDALFIFSPDGRLLFAPSLSTGA</sequence>
<dbReference type="InterPro" id="IPR012340">
    <property type="entry name" value="NA-bd_OB-fold"/>
</dbReference>
<dbReference type="InterPro" id="IPR008995">
    <property type="entry name" value="Mo/tungstate-bd_C_term_dom"/>
</dbReference>
<keyword evidence="3" id="KW-0547">Nucleotide-binding</keyword>
<proteinExistence type="predicted"/>
<dbReference type="GO" id="GO:0016887">
    <property type="term" value="F:ATP hydrolysis activity"/>
    <property type="evidence" value="ECO:0007669"/>
    <property type="project" value="InterPro"/>
</dbReference>
<dbReference type="KEGG" id="jag:GJA_2954"/>
<dbReference type="InterPro" id="IPR040582">
    <property type="entry name" value="OB_MalK-like"/>
</dbReference>
<dbReference type="SMART" id="SM00382">
    <property type="entry name" value="AAA"/>
    <property type="match status" value="1"/>
</dbReference>
<evidence type="ECO:0000256" key="5">
    <source>
        <dbReference type="ARBA" id="ARBA00023136"/>
    </source>
</evidence>
<dbReference type="Gene3D" id="2.40.50.100">
    <property type="match status" value="1"/>
</dbReference>
<dbReference type="InterPro" id="IPR003439">
    <property type="entry name" value="ABC_transporter-like_ATP-bd"/>
</dbReference>
<keyword evidence="5" id="KW-0472">Membrane</keyword>